<organism evidence="1 2">
    <name type="scientific">Mycoplasmopsis mucosicanis</name>
    <dbReference type="NCBI Taxonomy" id="458208"/>
    <lineage>
        <taxon>Bacteria</taxon>
        <taxon>Bacillati</taxon>
        <taxon>Mycoplasmatota</taxon>
        <taxon>Mycoplasmoidales</taxon>
        <taxon>Metamycoplasmataceae</taxon>
        <taxon>Mycoplasmopsis</taxon>
    </lineage>
</organism>
<protein>
    <submittedName>
        <fullName evidence="1">Uncharacterized protein</fullName>
    </submittedName>
</protein>
<gene>
    <name evidence="1" type="ORF">E1I18_00745</name>
</gene>
<dbReference type="Proteomes" id="UP000320801">
    <property type="component" value="Unassembled WGS sequence"/>
</dbReference>
<dbReference type="AlphaFoldDB" id="A0A507SYA8"/>
<accession>A0A507SYA8</accession>
<name>A0A507SYA8_9BACT</name>
<evidence type="ECO:0000313" key="1">
    <source>
        <dbReference type="EMBL" id="TQC54118.1"/>
    </source>
</evidence>
<reference evidence="1 2" key="1">
    <citation type="submission" date="2019-03" db="EMBL/GenBank/DDBJ databases">
        <title>Characterization of a novel Mycoplasma cynos real-time PCR assay.</title>
        <authorList>
            <person name="Tallmadge R.L."/>
            <person name="Mitchell P.K."/>
            <person name="Goodman L."/>
        </authorList>
    </citation>
    <scope>NUCLEOTIDE SEQUENCE [LARGE SCALE GENOMIC DNA]</scope>
    <source>
        <strain evidence="1 2">1642</strain>
    </source>
</reference>
<dbReference type="RefSeq" id="WP_141483700.1">
    <property type="nucleotide sequence ID" value="NZ_SMDN01000002.1"/>
</dbReference>
<comment type="caution">
    <text evidence="1">The sequence shown here is derived from an EMBL/GenBank/DDBJ whole genome shotgun (WGS) entry which is preliminary data.</text>
</comment>
<dbReference type="NCBIfam" id="NF045891">
    <property type="entry name" value="ICE_Mbov_0400"/>
    <property type="match status" value="1"/>
</dbReference>
<proteinExistence type="predicted"/>
<evidence type="ECO:0000313" key="2">
    <source>
        <dbReference type="Proteomes" id="UP000320801"/>
    </source>
</evidence>
<dbReference type="EMBL" id="SMDN01000002">
    <property type="protein sequence ID" value="TQC54118.1"/>
    <property type="molecule type" value="Genomic_DNA"/>
</dbReference>
<keyword evidence="2" id="KW-1185">Reference proteome</keyword>
<sequence length="220" mass="26459">MNEENLKQLEQRFVFEAQKPSLIFDRFEGVIDAHPVIIFENHNADLYYVKARGSHDHHGNLRTKHRTEIVIESYEVGLPYKQSYIDLGQIYRISIKDFCKYYDQNVDFYKNLELLPQDLYEIYNNLRRFLHNIPPYISLSEIYFNPKENRLASKVLYCHKDLLEQELAHNTQYRARKSYILDILENRNNDQNVLTEIENLYLAIKSLKKELIQRLLQQDE</sequence>
<dbReference type="OrthoDB" id="398729at2"/>